<dbReference type="Gene3D" id="3.40.50.2000">
    <property type="entry name" value="Glycogen Phosphorylase B"/>
    <property type="match status" value="2"/>
</dbReference>
<evidence type="ECO:0000259" key="1">
    <source>
        <dbReference type="Pfam" id="PF00534"/>
    </source>
</evidence>
<gene>
    <name evidence="2" type="ORF">GRI38_13455</name>
</gene>
<dbReference type="PANTHER" id="PTHR45947">
    <property type="entry name" value="SULFOQUINOVOSYL TRANSFERASE SQD2"/>
    <property type="match status" value="1"/>
</dbReference>
<feature type="domain" description="Glycosyl transferase family 1" evidence="1">
    <location>
        <begin position="214"/>
        <end position="365"/>
    </location>
</feature>
<comment type="caution">
    <text evidence="2">The sequence shown here is derived from an EMBL/GenBank/DDBJ whole genome shotgun (WGS) entry which is preliminary data.</text>
</comment>
<accession>A0A844ZGQ6</accession>
<dbReference type="RefSeq" id="WP_160685224.1">
    <property type="nucleotide sequence ID" value="NZ_WTYW01000006.1"/>
</dbReference>
<keyword evidence="2" id="KW-0808">Transferase</keyword>
<sequence length="404" mass="44339">MTIGYLTSQYPAASHTFIRREIAALRSEGIDILTFSVRPGQIETGETVPSILGQAKSRIVLRVIRSLVLSPVRSLRTFVVSQQHRVPGLKEWVWSIFHFIEALVLADMLREAKVERLHSHFANSGATVGLLAAHFVGIPWSLMLHGISETDYPMGGLLADKIERADFVAAASSFMRAQGMRITSLQNWNKFTIVRCGVELPPKPPLPSGPVRNFCTVGRLSAEKGYFGLFKALASMKRRGLDPTLTIVGDGPLSRDISRQIAEFGLTDCVTLRGALPEQEALEEIGKADAFVLPSLMEGLPVVLMEAMAAGKPSIAACVAGIPELIEHGETGLLFEVSNWDDLERQMTAVMEQPDLCERLSANGRFKVEQEFAIERAVQPLLALFDQKKALSHAEQAQLAQIQS</sequence>
<name>A0A844ZGQ6_9SPHN</name>
<proteinExistence type="predicted"/>
<evidence type="ECO:0000313" key="2">
    <source>
        <dbReference type="EMBL" id="MXO87035.1"/>
    </source>
</evidence>
<dbReference type="GO" id="GO:0016757">
    <property type="term" value="F:glycosyltransferase activity"/>
    <property type="evidence" value="ECO:0007669"/>
    <property type="project" value="InterPro"/>
</dbReference>
<dbReference type="AlphaFoldDB" id="A0A844ZGQ6"/>
<evidence type="ECO:0000313" key="3">
    <source>
        <dbReference type="Proteomes" id="UP000433104"/>
    </source>
</evidence>
<keyword evidence="3" id="KW-1185">Reference proteome</keyword>
<dbReference type="SUPFAM" id="SSF53756">
    <property type="entry name" value="UDP-Glycosyltransferase/glycogen phosphorylase"/>
    <property type="match status" value="1"/>
</dbReference>
<dbReference type="EMBL" id="WTYW01000006">
    <property type="protein sequence ID" value="MXO87035.1"/>
    <property type="molecule type" value="Genomic_DNA"/>
</dbReference>
<dbReference type="OrthoDB" id="9790710at2"/>
<reference evidence="2 3" key="1">
    <citation type="submission" date="2019-12" db="EMBL/GenBank/DDBJ databases">
        <title>Genomic-based taxomic classification of the family Erythrobacteraceae.</title>
        <authorList>
            <person name="Xu L."/>
        </authorList>
    </citation>
    <scope>NUCLEOTIDE SEQUENCE [LARGE SCALE GENOMIC DNA]</scope>
    <source>
        <strain evidence="2 3">MCCC 1A09962</strain>
    </source>
</reference>
<dbReference type="InterPro" id="IPR001296">
    <property type="entry name" value="Glyco_trans_1"/>
</dbReference>
<organism evidence="2 3">
    <name type="scientific">Parapontixanthobacter aurantiacus</name>
    <dbReference type="NCBI Taxonomy" id="1463599"/>
    <lineage>
        <taxon>Bacteria</taxon>
        <taxon>Pseudomonadati</taxon>
        <taxon>Pseudomonadota</taxon>
        <taxon>Alphaproteobacteria</taxon>
        <taxon>Sphingomonadales</taxon>
        <taxon>Erythrobacteraceae</taxon>
        <taxon>Parapontixanthobacter</taxon>
    </lineage>
</organism>
<protein>
    <submittedName>
        <fullName evidence="2">Glycosyltransferase</fullName>
    </submittedName>
</protein>
<dbReference type="Proteomes" id="UP000433104">
    <property type="component" value="Unassembled WGS sequence"/>
</dbReference>
<dbReference type="InterPro" id="IPR050194">
    <property type="entry name" value="Glycosyltransferase_grp1"/>
</dbReference>
<dbReference type="Pfam" id="PF00534">
    <property type="entry name" value="Glycos_transf_1"/>
    <property type="match status" value="1"/>
</dbReference>
<dbReference type="PANTHER" id="PTHR45947:SF15">
    <property type="entry name" value="TEICHURONIC ACID BIOSYNTHESIS GLYCOSYLTRANSFERASE TUAC-RELATED"/>
    <property type="match status" value="1"/>
</dbReference>